<feature type="compositionally biased region" description="Polar residues" evidence="1">
    <location>
        <begin position="113"/>
        <end position="123"/>
    </location>
</feature>
<feature type="compositionally biased region" description="Polar residues" evidence="1">
    <location>
        <begin position="253"/>
        <end position="267"/>
    </location>
</feature>
<dbReference type="VEuPathDB" id="FungiDB:PV08_11734"/>
<gene>
    <name evidence="2" type="ORF">PV08_11734</name>
</gene>
<reference evidence="2 3" key="1">
    <citation type="submission" date="2015-01" db="EMBL/GenBank/DDBJ databases">
        <title>The Genome Sequence of Exophiala spinifera CBS89968.</title>
        <authorList>
            <consortium name="The Broad Institute Genomics Platform"/>
            <person name="Cuomo C."/>
            <person name="de Hoog S."/>
            <person name="Gorbushina A."/>
            <person name="Stielow B."/>
            <person name="Teixiera M."/>
            <person name="Abouelleil A."/>
            <person name="Chapman S.B."/>
            <person name="Priest M."/>
            <person name="Young S.K."/>
            <person name="Wortman J."/>
            <person name="Nusbaum C."/>
            <person name="Birren B."/>
        </authorList>
    </citation>
    <scope>NUCLEOTIDE SEQUENCE [LARGE SCALE GENOMIC DNA]</scope>
    <source>
        <strain evidence="2 3">CBS 89968</strain>
    </source>
</reference>
<sequence>MNYAYCGHCNFQRPFDWSPCWQCHGAAKLLPEPDPLLPSPGAASTTPLPRQEVAARSALLPGTLDAACSQQAKQSLGGYRQYQEQAPDTGSESRAPAEGSGQINGGEMRGPGCTQQQVLSTVLRSDRNPRSRDMESETDDLYGASDDGHSSHHAPEAERVTSVRSDERSESTFTLDSRSEAMVQTIVARALEERERILEGSRRDVERRDHSRPSSAPTRSPVSSSYPALPGPTPAIATPSYRQLAPVPGPSKKTGSQASQKGHQTAE</sequence>
<name>A0A0D2ATC4_9EURO</name>
<keyword evidence="3" id="KW-1185">Reference proteome</keyword>
<protein>
    <submittedName>
        <fullName evidence="2">Uncharacterized protein</fullName>
    </submittedName>
</protein>
<dbReference type="RefSeq" id="XP_016230174.1">
    <property type="nucleotide sequence ID" value="XM_016386042.1"/>
</dbReference>
<feature type="compositionally biased region" description="Basic and acidic residues" evidence="1">
    <location>
        <begin position="124"/>
        <end position="135"/>
    </location>
</feature>
<feature type="compositionally biased region" description="Polar residues" evidence="1">
    <location>
        <begin position="82"/>
        <end position="92"/>
    </location>
</feature>
<dbReference type="HOGENOM" id="CLU_1042190_0_0_1"/>
<feature type="region of interest" description="Disordered" evidence="1">
    <location>
        <begin position="192"/>
        <end position="267"/>
    </location>
</feature>
<feature type="compositionally biased region" description="Low complexity" evidence="1">
    <location>
        <begin position="213"/>
        <end position="225"/>
    </location>
</feature>
<proteinExistence type="predicted"/>
<dbReference type="EMBL" id="KN847501">
    <property type="protein sequence ID" value="KIW09958.1"/>
    <property type="molecule type" value="Genomic_DNA"/>
</dbReference>
<organism evidence="2 3">
    <name type="scientific">Exophiala spinifera</name>
    <dbReference type="NCBI Taxonomy" id="91928"/>
    <lineage>
        <taxon>Eukaryota</taxon>
        <taxon>Fungi</taxon>
        <taxon>Dikarya</taxon>
        <taxon>Ascomycota</taxon>
        <taxon>Pezizomycotina</taxon>
        <taxon>Eurotiomycetes</taxon>
        <taxon>Chaetothyriomycetidae</taxon>
        <taxon>Chaetothyriales</taxon>
        <taxon>Herpotrichiellaceae</taxon>
        <taxon>Exophiala</taxon>
    </lineage>
</organism>
<dbReference type="AlphaFoldDB" id="A0A0D2ATC4"/>
<accession>A0A0D2ATC4</accession>
<evidence type="ECO:0000256" key="1">
    <source>
        <dbReference type="SAM" id="MobiDB-lite"/>
    </source>
</evidence>
<evidence type="ECO:0000313" key="2">
    <source>
        <dbReference type="EMBL" id="KIW09958.1"/>
    </source>
</evidence>
<dbReference type="Proteomes" id="UP000053328">
    <property type="component" value="Unassembled WGS sequence"/>
</dbReference>
<feature type="compositionally biased region" description="Basic and acidic residues" evidence="1">
    <location>
        <begin position="192"/>
        <end position="212"/>
    </location>
</feature>
<feature type="region of interest" description="Disordered" evidence="1">
    <location>
        <begin position="78"/>
        <end position="180"/>
    </location>
</feature>
<dbReference type="GeneID" id="27338817"/>
<feature type="compositionally biased region" description="Basic and acidic residues" evidence="1">
    <location>
        <begin position="146"/>
        <end position="170"/>
    </location>
</feature>
<evidence type="ECO:0000313" key="3">
    <source>
        <dbReference type="Proteomes" id="UP000053328"/>
    </source>
</evidence>